<evidence type="ECO:0000313" key="2">
    <source>
        <dbReference type="EMBL" id="CAB4534539.1"/>
    </source>
</evidence>
<sequence>MVKIEKKSNTRFQIATVLFILAIITPFLLSLASSKSEQYWVIARPIPSGSKITLNDLKTIGLRIDNNEHDFLASSTNLNGLITTRSFLANELVDVRYLSDARESRLEEVSVAVASSDIPMKTKVGDYVSIFLLQDAKNGELSSPPIRILSGVFISDLDRKGSNFGNTISLSLSLDQESVPALLAASSRGRLVLVGKNG</sequence>
<keyword evidence="1" id="KW-1133">Transmembrane helix</keyword>
<organism evidence="2">
    <name type="scientific">freshwater metagenome</name>
    <dbReference type="NCBI Taxonomy" id="449393"/>
    <lineage>
        <taxon>unclassified sequences</taxon>
        <taxon>metagenomes</taxon>
        <taxon>ecological metagenomes</taxon>
    </lineage>
</organism>
<reference evidence="2" key="1">
    <citation type="submission" date="2020-05" db="EMBL/GenBank/DDBJ databases">
        <authorList>
            <person name="Chiriac C."/>
            <person name="Salcher M."/>
            <person name="Ghai R."/>
            <person name="Kavagutti S V."/>
        </authorList>
    </citation>
    <scope>NUCLEOTIDE SEQUENCE</scope>
</reference>
<dbReference type="CDD" id="cd11614">
    <property type="entry name" value="SAF_CpaB_FlgA_like"/>
    <property type="match status" value="1"/>
</dbReference>
<keyword evidence="1" id="KW-0472">Membrane</keyword>
<dbReference type="EMBL" id="CAEZVG010000002">
    <property type="protein sequence ID" value="CAB4616465.1"/>
    <property type="molecule type" value="Genomic_DNA"/>
</dbReference>
<dbReference type="EMBL" id="CAEZSP010000001">
    <property type="protein sequence ID" value="CAB4534539.1"/>
    <property type="molecule type" value="Genomic_DNA"/>
</dbReference>
<dbReference type="AlphaFoldDB" id="A0A6J6B856"/>
<name>A0A6J6B856_9ZZZZ</name>
<evidence type="ECO:0000313" key="3">
    <source>
        <dbReference type="EMBL" id="CAB4616465.1"/>
    </source>
</evidence>
<gene>
    <name evidence="2" type="ORF">UFOPK1440_00020</name>
    <name evidence="3" type="ORF">UFOPK1946_00094</name>
</gene>
<evidence type="ECO:0000256" key="1">
    <source>
        <dbReference type="SAM" id="Phobius"/>
    </source>
</evidence>
<proteinExistence type="predicted"/>
<feature type="transmembrane region" description="Helical" evidence="1">
    <location>
        <begin position="12"/>
        <end position="32"/>
    </location>
</feature>
<accession>A0A6J6B856</accession>
<keyword evidence="1" id="KW-0812">Transmembrane</keyword>
<protein>
    <submittedName>
        <fullName evidence="2">Unannotated protein</fullName>
    </submittedName>
</protein>